<dbReference type="AlphaFoldDB" id="A0A345Y2H0"/>
<sequence length="241" mass="27329">MTSNKLRRQPLYEQIKQLLLRRIAEGEWQENAALPSEWELAEELSVSQGTVRKALTELVAEGVLYRQQGRGTFVAEAASDWGEARLQTIGTLSGRQESLMQELLGCWKSNAPEEVSELMGLRRLVPMIRVRQLWRLGGQPVALDDAYLPADRFEGLEARWLRQAGGVYAALQRRFGVRPKTVMEQMRISALNREDAQLLMVAADTPVLAVTRLSTSIEGDPVEWRMRYCLTQQVAYTQLRG</sequence>
<dbReference type="OrthoDB" id="2530535at2"/>
<dbReference type="Pfam" id="PF00392">
    <property type="entry name" value="GntR"/>
    <property type="match status" value="1"/>
</dbReference>
<dbReference type="Proteomes" id="UP000254537">
    <property type="component" value="Chromosome"/>
</dbReference>
<dbReference type="GO" id="GO:0003677">
    <property type="term" value="F:DNA binding"/>
    <property type="evidence" value="ECO:0007669"/>
    <property type="project" value="UniProtKB-KW"/>
</dbReference>
<evidence type="ECO:0000256" key="2">
    <source>
        <dbReference type="ARBA" id="ARBA00023125"/>
    </source>
</evidence>
<dbReference type="RefSeq" id="WP_115432004.1">
    <property type="nucleotide sequence ID" value="NZ_CP031337.1"/>
</dbReference>
<protein>
    <submittedName>
        <fullName evidence="5">GntR family transcriptional regulator</fullName>
    </submittedName>
</protein>
<dbReference type="Gene3D" id="3.40.1410.10">
    <property type="entry name" value="Chorismate lyase-like"/>
    <property type="match status" value="1"/>
</dbReference>
<dbReference type="Gene3D" id="1.10.10.10">
    <property type="entry name" value="Winged helix-like DNA-binding domain superfamily/Winged helix DNA-binding domain"/>
    <property type="match status" value="1"/>
</dbReference>
<evidence type="ECO:0000313" key="6">
    <source>
        <dbReference type="Proteomes" id="UP000254537"/>
    </source>
</evidence>
<keyword evidence="1" id="KW-0805">Transcription regulation</keyword>
<evidence type="ECO:0000259" key="4">
    <source>
        <dbReference type="PROSITE" id="PS50949"/>
    </source>
</evidence>
<dbReference type="CDD" id="cd07377">
    <property type="entry name" value="WHTH_GntR"/>
    <property type="match status" value="1"/>
</dbReference>
<dbReference type="KEGG" id="ccah:DWG20_01010"/>
<dbReference type="InterPro" id="IPR036390">
    <property type="entry name" value="WH_DNA-bd_sf"/>
</dbReference>
<dbReference type="Pfam" id="PF07702">
    <property type="entry name" value="UTRA"/>
    <property type="match status" value="1"/>
</dbReference>
<dbReference type="InterPro" id="IPR050679">
    <property type="entry name" value="Bact_HTH_transcr_reg"/>
</dbReference>
<dbReference type="SMART" id="SM00345">
    <property type="entry name" value="HTH_GNTR"/>
    <property type="match status" value="1"/>
</dbReference>
<dbReference type="SUPFAM" id="SSF64288">
    <property type="entry name" value="Chorismate lyase-like"/>
    <property type="match status" value="1"/>
</dbReference>
<accession>A0A345Y2H0</accession>
<reference evidence="5 6" key="1">
    <citation type="submission" date="2018-07" db="EMBL/GenBank/DDBJ databases">
        <title>Crenobacter cavernae sp. nov., isolated from a karst cave.</title>
        <authorList>
            <person name="Zhu H."/>
        </authorList>
    </citation>
    <scope>NUCLEOTIDE SEQUENCE [LARGE SCALE GENOMIC DNA]</scope>
    <source>
        <strain evidence="5 6">K1W11S-77</strain>
    </source>
</reference>
<keyword evidence="2" id="KW-0238">DNA-binding</keyword>
<dbReference type="InterPro" id="IPR011663">
    <property type="entry name" value="UTRA"/>
</dbReference>
<keyword evidence="3" id="KW-0804">Transcription</keyword>
<evidence type="ECO:0000256" key="3">
    <source>
        <dbReference type="ARBA" id="ARBA00023163"/>
    </source>
</evidence>
<proteinExistence type="predicted"/>
<dbReference type="PANTHER" id="PTHR44846:SF1">
    <property type="entry name" value="MANNOSYL-D-GLYCERATE TRANSPORT_METABOLISM SYSTEM REPRESSOR MNGR-RELATED"/>
    <property type="match status" value="1"/>
</dbReference>
<gene>
    <name evidence="5" type="ORF">DWG20_01010</name>
</gene>
<dbReference type="InterPro" id="IPR036388">
    <property type="entry name" value="WH-like_DNA-bd_sf"/>
</dbReference>
<dbReference type="SMART" id="SM00866">
    <property type="entry name" value="UTRA"/>
    <property type="match status" value="1"/>
</dbReference>
<dbReference type="GO" id="GO:0045892">
    <property type="term" value="P:negative regulation of DNA-templated transcription"/>
    <property type="evidence" value="ECO:0007669"/>
    <property type="project" value="TreeGrafter"/>
</dbReference>
<dbReference type="InterPro" id="IPR028978">
    <property type="entry name" value="Chorismate_lyase_/UTRA_dom_sf"/>
</dbReference>
<dbReference type="FunFam" id="1.10.10.10:FF:000079">
    <property type="entry name" value="GntR family transcriptional regulator"/>
    <property type="match status" value="1"/>
</dbReference>
<dbReference type="SUPFAM" id="SSF46785">
    <property type="entry name" value="Winged helix' DNA-binding domain"/>
    <property type="match status" value="1"/>
</dbReference>
<evidence type="ECO:0000313" key="5">
    <source>
        <dbReference type="EMBL" id="AXK38122.1"/>
    </source>
</evidence>
<dbReference type="PRINTS" id="PR00035">
    <property type="entry name" value="HTHGNTR"/>
</dbReference>
<dbReference type="GO" id="GO:0003700">
    <property type="term" value="F:DNA-binding transcription factor activity"/>
    <property type="evidence" value="ECO:0007669"/>
    <property type="project" value="InterPro"/>
</dbReference>
<dbReference type="PROSITE" id="PS50949">
    <property type="entry name" value="HTH_GNTR"/>
    <property type="match status" value="1"/>
</dbReference>
<dbReference type="InterPro" id="IPR000524">
    <property type="entry name" value="Tscrpt_reg_HTH_GntR"/>
</dbReference>
<organism evidence="5 6">
    <name type="scientific">Crenobacter cavernae</name>
    <dbReference type="NCBI Taxonomy" id="2290923"/>
    <lineage>
        <taxon>Bacteria</taxon>
        <taxon>Pseudomonadati</taxon>
        <taxon>Pseudomonadota</taxon>
        <taxon>Betaproteobacteria</taxon>
        <taxon>Neisseriales</taxon>
        <taxon>Neisseriaceae</taxon>
        <taxon>Crenobacter</taxon>
    </lineage>
</organism>
<evidence type="ECO:0000256" key="1">
    <source>
        <dbReference type="ARBA" id="ARBA00023015"/>
    </source>
</evidence>
<dbReference type="EMBL" id="CP031337">
    <property type="protein sequence ID" value="AXK38122.1"/>
    <property type="molecule type" value="Genomic_DNA"/>
</dbReference>
<feature type="domain" description="HTH gntR-type" evidence="4">
    <location>
        <begin position="9"/>
        <end position="77"/>
    </location>
</feature>
<name>A0A345Y2H0_9NEIS</name>
<dbReference type="PANTHER" id="PTHR44846">
    <property type="entry name" value="MANNOSYL-D-GLYCERATE TRANSPORT/METABOLISM SYSTEM REPRESSOR MNGR-RELATED"/>
    <property type="match status" value="1"/>
</dbReference>